<comment type="pathway">
    <text evidence="1 4">Purine metabolism; IMP biosynthesis via de novo pathway; N(2)-formyl-N(1)-(5-phospho-D-ribosyl)glycinamide from N(1)-(5-phospho-D-ribosyl)glycinamide (10-formyl THF route): step 1/1.</text>
</comment>
<dbReference type="Gene3D" id="3.40.50.170">
    <property type="entry name" value="Formyl transferase, N-terminal domain"/>
    <property type="match status" value="1"/>
</dbReference>
<comment type="similarity">
    <text evidence="4">Belongs to the GART family.</text>
</comment>
<feature type="binding site" evidence="4">
    <location>
        <position position="68"/>
    </location>
    <ligand>
        <name>(6R)-10-formyltetrahydrofolate</name>
        <dbReference type="ChEBI" id="CHEBI:195366"/>
    </ligand>
</feature>
<evidence type="ECO:0000256" key="4">
    <source>
        <dbReference type="HAMAP-Rule" id="MF_01930"/>
    </source>
</evidence>
<sequence>MSSRYKIAVFASGSGSNFQNIVNAVVDGNIQGEVSLLVSNKPNSRVVERARQANIDSFVFNPKDYKDRSEYELEIVAELERREIDLIVLAGYMLLVTPVLVERYAGKMINIHPSLLPSFPGLNAIGQAFDYGVKLTGVTVHFVDGGMDTGAIIAQEAVAIEAEDTLVSLESKIRSIETTLYPKVVSWFADGRVTLDGRKVTIK</sequence>
<dbReference type="InterPro" id="IPR002376">
    <property type="entry name" value="Formyl_transf_N"/>
</dbReference>
<dbReference type="PANTHER" id="PTHR43369:SF2">
    <property type="entry name" value="PHOSPHORIBOSYLGLYCINAMIDE FORMYLTRANSFERASE"/>
    <property type="match status" value="1"/>
</dbReference>
<keyword evidence="3 4" id="KW-0658">Purine biosynthesis</keyword>
<dbReference type="GO" id="GO:0004644">
    <property type="term" value="F:phosphoribosylglycinamide formyltransferase activity"/>
    <property type="evidence" value="ECO:0007669"/>
    <property type="project" value="UniProtKB-EC"/>
</dbReference>
<comment type="catalytic activity">
    <reaction evidence="4">
        <text>N(1)-(5-phospho-beta-D-ribosyl)glycinamide + (6R)-10-formyltetrahydrofolate = N(2)-formyl-N(1)-(5-phospho-beta-D-ribosyl)glycinamide + (6S)-5,6,7,8-tetrahydrofolate + H(+)</text>
        <dbReference type="Rhea" id="RHEA:15053"/>
        <dbReference type="ChEBI" id="CHEBI:15378"/>
        <dbReference type="ChEBI" id="CHEBI:57453"/>
        <dbReference type="ChEBI" id="CHEBI:143788"/>
        <dbReference type="ChEBI" id="CHEBI:147286"/>
        <dbReference type="ChEBI" id="CHEBI:195366"/>
        <dbReference type="EC" id="2.1.2.2"/>
    </reaction>
</comment>
<feature type="domain" description="Formyl transferase N-terminal" evidence="5">
    <location>
        <begin position="6"/>
        <end position="185"/>
    </location>
</feature>
<feature type="binding site" evidence="4">
    <location>
        <begin position="15"/>
        <end position="17"/>
    </location>
    <ligand>
        <name>N(1)-(5-phospho-beta-D-ribosyl)glycinamide</name>
        <dbReference type="ChEBI" id="CHEBI:143788"/>
    </ligand>
</feature>
<reference evidence="6 7" key="1">
    <citation type="submission" date="2021-03" db="EMBL/GenBank/DDBJ databases">
        <title>Genomic Encyclopedia of Type Strains, Phase IV (KMG-IV): sequencing the most valuable type-strain genomes for metagenomic binning, comparative biology and taxonomic classification.</title>
        <authorList>
            <person name="Goeker M."/>
        </authorList>
    </citation>
    <scope>NUCLEOTIDE SEQUENCE [LARGE SCALE GENOMIC DNA]</scope>
    <source>
        <strain evidence="6 7">DSM 14349</strain>
    </source>
</reference>
<evidence type="ECO:0000259" key="5">
    <source>
        <dbReference type="Pfam" id="PF00551"/>
    </source>
</evidence>
<feature type="active site" description="Proton donor" evidence="4">
    <location>
        <position position="112"/>
    </location>
</feature>
<comment type="caution">
    <text evidence="4">Lacks conserved residue(s) required for the propagation of feature annotation.</text>
</comment>
<keyword evidence="7" id="KW-1185">Reference proteome</keyword>
<comment type="caution">
    <text evidence="6">The sequence shown here is derived from an EMBL/GenBank/DDBJ whole genome shotgun (WGS) entry which is preliminary data.</text>
</comment>
<organism evidence="6 7">
    <name type="scientific">Paenibacillus turicensis</name>
    <dbReference type="NCBI Taxonomy" id="160487"/>
    <lineage>
        <taxon>Bacteria</taxon>
        <taxon>Bacillati</taxon>
        <taxon>Bacillota</taxon>
        <taxon>Bacilli</taxon>
        <taxon>Bacillales</taxon>
        <taxon>Paenibacillaceae</taxon>
        <taxon>Paenibacillus</taxon>
    </lineage>
</organism>
<dbReference type="HAMAP" id="MF_01930">
    <property type="entry name" value="PurN"/>
    <property type="match status" value="1"/>
</dbReference>
<dbReference type="Pfam" id="PF00551">
    <property type="entry name" value="Formyl_trans_N"/>
    <property type="match status" value="1"/>
</dbReference>
<evidence type="ECO:0000256" key="2">
    <source>
        <dbReference type="ARBA" id="ARBA00022679"/>
    </source>
</evidence>
<dbReference type="PANTHER" id="PTHR43369">
    <property type="entry name" value="PHOSPHORIBOSYLGLYCINAMIDE FORMYLTRANSFERASE"/>
    <property type="match status" value="1"/>
</dbReference>
<keyword evidence="2 4" id="KW-0808">Transferase</keyword>
<evidence type="ECO:0000313" key="7">
    <source>
        <dbReference type="Proteomes" id="UP001519272"/>
    </source>
</evidence>
<dbReference type="SUPFAM" id="SSF53328">
    <property type="entry name" value="Formyltransferase"/>
    <property type="match status" value="1"/>
</dbReference>
<gene>
    <name evidence="4" type="primary">purN</name>
    <name evidence="6" type="ORF">J2Z32_001200</name>
</gene>
<dbReference type="RefSeq" id="WP_210088255.1">
    <property type="nucleotide sequence ID" value="NZ_JAGGKG010000004.1"/>
</dbReference>
<accession>A0ABS4FPS2</accession>
<feature type="binding site" evidence="4">
    <location>
        <position position="110"/>
    </location>
    <ligand>
        <name>(6R)-10-formyltetrahydrofolate</name>
        <dbReference type="ChEBI" id="CHEBI:195366"/>
    </ligand>
</feature>
<dbReference type="NCBIfam" id="TIGR00639">
    <property type="entry name" value="PurN"/>
    <property type="match status" value="1"/>
</dbReference>
<evidence type="ECO:0000313" key="6">
    <source>
        <dbReference type="EMBL" id="MBP1904577.1"/>
    </source>
</evidence>
<feature type="site" description="Raises pKa of active site His" evidence="4">
    <location>
        <position position="148"/>
    </location>
</feature>
<dbReference type="InterPro" id="IPR036477">
    <property type="entry name" value="Formyl_transf_N_sf"/>
</dbReference>
<protein>
    <recommendedName>
        <fullName evidence="4">Phosphoribosylglycinamide formyltransferase</fullName>
        <ecNumber evidence="4">2.1.2.2</ecNumber>
    </recommendedName>
    <alternativeName>
        <fullName evidence="4">5'-phosphoribosylglycinamide transformylase</fullName>
    </alternativeName>
    <alternativeName>
        <fullName evidence="4">GAR transformylase</fullName>
        <shortName evidence="4">GART</shortName>
    </alternativeName>
</protein>
<dbReference type="EC" id="2.1.2.2" evidence="4"/>
<dbReference type="CDD" id="cd08645">
    <property type="entry name" value="FMT_core_GART"/>
    <property type="match status" value="1"/>
</dbReference>
<name>A0ABS4FPS2_9BACL</name>
<dbReference type="InterPro" id="IPR004607">
    <property type="entry name" value="GART"/>
</dbReference>
<comment type="function">
    <text evidence="4">Catalyzes the transfer of a formyl group from 10-formyltetrahydrofolate to 5-phospho-ribosyl-glycinamide (GAR), producing 5-phospho-ribosyl-N-formylglycinamide (FGAR) and tetrahydrofolate.</text>
</comment>
<dbReference type="EMBL" id="JAGGKG010000004">
    <property type="protein sequence ID" value="MBP1904577.1"/>
    <property type="molecule type" value="Genomic_DNA"/>
</dbReference>
<dbReference type="Proteomes" id="UP001519272">
    <property type="component" value="Unassembled WGS sequence"/>
</dbReference>
<evidence type="ECO:0000256" key="1">
    <source>
        <dbReference type="ARBA" id="ARBA00005054"/>
    </source>
</evidence>
<evidence type="ECO:0000256" key="3">
    <source>
        <dbReference type="ARBA" id="ARBA00022755"/>
    </source>
</evidence>
<proteinExistence type="inferred from homology"/>